<organism evidence="2 3">
    <name type="scientific">Mangrovicoccus algicola</name>
    <dbReference type="NCBI Taxonomy" id="2771008"/>
    <lineage>
        <taxon>Bacteria</taxon>
        <taxon>Pseudomonadati</taxon>
        <taxon>Pseudomonadota</taxon>
        <taxon>Alphaproteobacteria</taxon>
        <taxon>Rhodobacterales</taxon>
        <taxon>Paracoccaceae</taxon>
        <taxon>Mangrovicoccus</taxon>
    </lineage>
</organism>
<dbReference type="Pfam" id="PF06094">
    <property type="entry name" value="GGACT"/>
    <property type="match status" value="1"/>
</dbReference>
<dbReference type="AlphaFoldDB" id="A0A8J6YYV9"/>
<keyword evidence="3" id="KW-1185">Reference proteome</keyword>
<name>A0A8J6YYV9_9RHOB</name>
<gene>
    <name evidence="2" type="ORF">ICN82_10260</name>
</gene>
<reference evidence="2" key="1">
    <citation type="submission" date="2020-09" db="EMBL/GenBank/DDBJ databases">
        <title>A novel bacterium of genus Mangrovicoccus, isolated from South China Sea.</title>
        <authorList>
            <person name="Huang H."/>
            <person name="Mo K."/>
            <person name="Hu Y."/>
        </authorList>
    </citation>
    <scope>NUCLEOTIDE SEQUENCE</scope>
    <source>
        <strain evidence="2">HB182678</strain>
    </source>
</reference>
<proteinExistence type="predicted"/>
<dbReference type="Gene3D" id="3.10.490.10">
    <property type="entry name" value="Gamma-glutamyl cyclotransferase-like"/>
    <property type="match status" value="1"/>
</dbReference>
<dbReference type="Proteomes" id="UP000609121">
    <property type="component" value="Unassembled WGS sequence"/>
</dbReference>
<accession>A0A8J6YYV9</accession>
<evidence type="ECO:0000313" key="3">
    <source>
        <dbReference type="Proteomes" id="UP000609121"/>
    </source>
</evidence>
<dbReference type="InterPro" id="IPR036568">
    <property type="entry name" value="GGCT-like_sf"/>
</dbReference>
<dbReference type="EMBL" id="JACVXA010000027">
    <property type="protein sequence ID" value="MBE3638586.1"/>
    <property type="molecule type" value="Genomic_DNA"/>
</dbReference>
<dbReference type="InterPro" id="IPR009288">
    <property type="entry name" value="AIG2-like_dom"/>
</dbReference>
<dbReference type="SUPFAM" id="SSF110857">
    <property type="entry name" value="Gamma-glutamyl cyclotransferase-like"/>
    <property type="match status" value="1"/>
</dbReference>
<evidence type="ECO:0000313" key="2">
    <source>
        <dbReference type="EMBL" id="MBE3638586.1"/>
    </source>
</evidence>
<protein>
    <submittedName>
        <fullName evidence="2">Gamma-glutamylcyclotransferase</fullName>
    </submittedName>
</protein>
<evidence type="ECO:0000259" key="1">
    <source>
        <dbReference type="Pfam" id="PF06094"/>
    </source>
</evidence>
<sequence>MPGLTGIDLVFVYGTLRPAVAHAAAARHLLREAQVLGPATVAGRLYLLSWYPGLVAARAAGDQVRGDLLALPAGSSLLKALDAYEGYDPAVPAASPFRRECREVTGPQGRVAAWLYAWHGPLEGARRIPSGDFISWEG</sequence>
<dbReference type="InterPro" id="IPR013024">
    <property type="entry name" value="GGCT-like"/>
</dbReference>
<comment type="caution">
    <text evidence="2">The sequence shown here is derived from an EMBL/GenBank/DDBJ whole genome shotgun (WGS) entry which is preliminary data.</text>
</comment>
<feature type="domain" description="Gamma-glutamylcyclotransferase AIG2-like" evidence="1">
    <location>
        <begin position="10"/>
        <end position="133"/>
    </location>
</feature>
<dbReference type="CDD" id="cd06661">
    <property type="entry name" value="GGCT_like"/>
    <property type="match status" value="1"/>
</dbReference>
<dbReference type="RefSeq" id="WP_193182336.1">
    <property type="nucleotide sequence ID" value="NZ_JACVXA010000027.1"/>
</dbReference>